<dbReference type="RefSeq" id="WP_015248282.1">
    <property type="nucleotide sequence ID" value="NC_019892.1"/>
</dbReference>
<keyword evidence="3" id="KW-1003">Cell membrane</keyword>
<feature type="transmembrane region" description="Helical" evidence="7">
    <location>
        <begin position="15"/>
        <end position="38"/>
    </location>
</feature>
<evidence type="ECO:0000256" key="6">
    <source>
        <dbReference type="ARBA" id="ARBA00023136"/>
    </source>
</evidence>
<name>L0DKI3_SINAD</name>
<proteinExistence type="inferred from homology"/>
<dbReference type="eggNOG" id="COG4591">
    <property type="taxonomic scope" value="Bacteria"/>
</dbReference>
<evidence type="ECO:0000256" key="1">
    <source>
        <dbReference type="ARBA" id="ARBA00004651"/>
    </source>
</evidence>
<dbReference type="HOGENOM" id="CLU_000604_8_1_0"/>
<accession>L0DKI3</accession>
<dbReference type="InterPro" id="IPR003838">
    <property type="entry name" value="ABC3_permease_C"/>
</dbReference>
<feature type="transmembrane region" description="Helical" evidence="7">
    <location>
        <begin position="322"/>
        <end position="347"/>
    </location>
</feature>
<dbReference type="EMBL" id="CP003364">
    <property type="protein sequence ID" value="AGA29176.1"/>
    <property type="molecule type" value="Genomic_DNA"/>
</dbReference>
<keyword evidence="4 7" id="KW-0812">Transmembrane</keyword>
<dbReference type="InterPro" id="IPR051447">
    <property type="entry name" value="Lipoprotein-release_system"/>
</dbReference>
<dbReference type="GO" id="GO:0098797">
    <property type="term" value="C:plasma membrane protein complex"/>
    <property type="evidence" value="ECO:0007669"/>
    <property type="project" value="TreeGrafter"/>
</dbReference>
<dbReference type="InterPro" id="IPR025857">
    <property type="entry name" value="MacB_PCD"/>
</dbReference>
<dbReference type="OrthoDB" id="9808461at2"/>
<protein>
    <submittedName>
        <fullName evidence="10">ABC-type transport system, involved in lipoprotein release, permease component</fullName>
    </submittedName>
</protein>
<dbReference type="Proteomes" id="UP000010798">
    <property type="component" value="Chromosome"/>
</dbReference>
<keyword evidence="11" id="KW-1185">Reference proteome</keyword>
<dbReference type="PANTHER" id="PTHR30489:SF0">
    <property type="entry name" value="LIPOPROTEIN-RELEASING SYSTEM TRANSMEMBRANE PROTEIN LOLE"/>
    <property type="match status" value="1"/>
</dbReference>
<keyword evidence="10" id="KW-0449">Lipoprotein</keyword>
<feature type="domain" description="MacB-like periplasmic core" evidence="9">
    <location>
        <begin position="19"/>
        <end position="290"/>
    </location>
</feature>
<feature type="transmembrane region" description="Helical" evidence="7">
    <location>
        <begin position="368"/>
        <end position="396"/>
    </location>
</feature>
<evidence type="ECO:0000256" key="7">
    <source>
        <dbReference type="SAM" id="Phobius"/>
    </source>
</evidence>
<keyword evidence="6 7" id="KW-0472">Membrane</keyword>
<evidence type="ECO:0000259" key="8">
    <source>
        <dbReference type="Pfam" id="PF02687"/>
    </source>
</evidence>
<evidence type="ECO:0000256" key="4">
    <source>
        <dbReference type="ARBA" id="ARBA00022692"/>
    </source>
</evidence>
<comment type="similarity">
    <text evidence="2">Belongs to the ABC-4 integral membrane protein family. LolC/E subfamily.</text>
</comment>
<comment type="subcellular location">
    <subcellularLocation>
        <location evidence="1">Cell membrane</location>
        <topology evidence="1">Multi-pass membrane protein</topology>
    </subcellularLocation>
</comment>
<dbReference type="Pfam" id="PF12704">
    <property type="entry name" value="MacB_PCD"/>
    <property type="match status" value="1"/>
</dbReference>
<evidence type="ECO:0000259" key="9">
    <source>
        <dbReference type="Pfam" id="PF12704"/>
    </source>
</evidence>
<feature type="domain" description="ABC3 transporter permease C-terminal" evidence="8">
    <location>
        <begin position="325"/>
        <end position="458"/>
    </location>
</feature>
<reference evidence="10 11" key="1">
    <citation type="submission" date="2012-02" db="EMBL/GenBank/DDBJ databases">
        <title>Complete sequence of chromosome of Singulisphaera acidiphila DSM 18658.</title>
        <authorList>
            <consortium name="US DOE Joint Genome Institute (JGI-PGF)"/>
            <person name="Lucas S."/>
            <person name="Copeland A."/>
            <person name="Lapidus A."/>
            <person name="Glavina del Rio T."/>
            <person name="Dalin E."/>
            <person name="Tice H."/>
            <person name="Bruce D."/>
            <person name="Goodwin L."/>
            <person name="Pitluck S."/>
            <person name="Peters L."/>
            <person name="Ovchinnikova G."/>
            <person name="Chertkov O."/>
            <person name="Kyrpides N."/>
            <person name="Mavromatis K."/>
            <person name="Ivanova N."/>
            <person name="Brettin T."/>
            <person name="Detter J.C."/>
            <person name="Han C."/>
            <person name="Larimer F."/>
            <person name="Land M."/>
            <person name="Hauser L."/>
            <person name="Markowitz V."/>
            <person name="Cheng J.-F."/>
            <person name="Hugenholtz P."/>
            <person name="Woyke T."/>
            <person name="Wu D."/>
            <person name="Tindall B."/>
            <person name="Pomrenke H."/>
            <person name="Brambilla E."/>
            <person name="Klenk H.-P."/>
            <person name="Eisen J.A."/>
        </authorList>
    </citation>
    <scope>NUCLEOTIDE SEQUENCE [LARGE SCALE GENOMIC DNA]</scope>
    <source>
        <strain evidence="11">ATCC BAA-1392 / DSM 18658 / VKM B-2454 / MOB10</strain>
    </source>
</reference>
<sequence length="465" mass="51435">MYKYLLCWRYLRTRYIALASVISVMLGVATMIVVNSVMAGFSEKMRDRLHGVLADIVVESEYDMNGFYNSDEVMARVKAVTGDQVLAMAPAMETYGLMQFRYGGQKFTRQVQIFGVRPEERARTGDFAEYLVDEKSKQIKPSFDVPESLRLAASPAGQVIEGDPDSAINQALRAQVDEQVSADGAIIGWAMGTLHRDGKDDIILRRGDQIRLIYPKASQRPEPGADEFTVVGYFKSGMSENDSTHIYVPLDRFQKVRLLVNETGRGAVNQIQIKVKPGVNLDALKATIQTALEDLRPMYFKVSTWEQKQGPLLSAVAVEQSILNMLLFFIIAVAGFGILAIFSMIVVEKTRDIGVMKALGASTSGVRGIFLGYGLLLGAVGSGVGMAGGLLFVHYINTIEKWLSKVTGRKVFDDSIYYFNEIPTLVEPWTVFWIVGGALFIAAAASVWPAQRASKLHPVRALRFE</sequence>
<evidence type="ECO:0000313" key="11">
    <source>
        <dbReference type="Proteomes" id="UP000010798"/>
    </source>
</evidence>
<dbReference type="KEGG" id="saci:Sinac_5022"/>
<gene>
    <name evidence="10" type="ordered locus">Sinac_5022</name>
</gene>
<keyword evidence="5 7" id="KW-1133">Transmembrane helix</keyword>
<evidence type="ECO:0000256" key="3">
    <source>
        <dbReference type="ARBA" id="ARBA00022475"/>
    </source>
</evidence>
<dbReference type="GO" id="GO:0044874">
    <property type="term" value="P:lipoprotein localization to outer membrane"/>
    <property type="evidence" value="ECO:0007669"/>
    <property type="project" value="TreeGrafter"/>
</dbReference>
<evidence type="ECO:0000313" key="10">
    <source>
        <dbReference type="EMBL" id="AGA29176.1"/>
    </source>
</evidence>
<dbReference type="STRING" id="886293.Sinac_5022"/>
<evidence type="ECO:0000256" key="5">
    <source>
        <dbReference type="ARBA" id="ARBA00022989"/>
    </source>
</evidence>
<feature type="transmembrane region" description="Helical" evidence="7">
    <location>
        <begin position="431"/>
        <end position="450"/>
    </location>
</feature>
<organism evidence="10 11">
    <name type="scientific">Singulisphaera acidiphila (strain ATCC BAA-1392 / DSM 18658 / VKM B-2454 / MOB10)</name>
    <dbReference type="NCBI Taxonomy" id="886293"/>
    <lineage>
        <taxon>Bacteria</taxon>
        <taxon>Pseudomonadati</taxon>
        <taxon>Planctomycetota</taxon>
        <taxon>Planctomycetia</taxon>
        <taxon>Isosphaerales</taxon>
        <taxon>Isosphaeraceae</taxon>
        <taxon>Singulisphaera</taxon>
    </lineage>
</organism>
<evidence type="ECO:0000256" key="2">
    <source>
        <dbReference type="ARBA" id="ARBA00005236"/>
    </source>
</evidence>
<dbReference type="AlphaFoldDB" id="L0DKI3"/>
<dbReference type="Pfam" id="PF02687">
    <property type="entry name" value="FtsX"/>
    <property type="match status" value="1"/>
</dbReference>
<dbReference type="PANTHER" id="PTHR30489">
    <property type="entry name" value="LIPOPROTEIN-RELEASING SYSTEM TRANSMEMBRANE PROTEIN LOLE"/>
    <property type="match status" value="1"/>
</dbReference>